<proteinExistence type="predicted"/>
<dbReference type="InterPro" id="IPR037239">
    <property type="entry name" value="OSBP_sf"/>
</dbReference>
<evidence type="ECO:0000256" key="1">
    <source>
        <dbReference type="SAM" id="MobiDB-lite"/>
    </source>
</evidence>
<feature type="region of interest" description="Disordered" evidence="1">
    <location>
        <begin position="1"/>
        <end position="24"/>
    </location>
</feature>
<accession>A0A1I8A8S7</accession>
<protein>
    <submittedName>
        <fullName evidence="3">Oxysterol-binding protein</fullName>
    </submittedName>
</protein>
<dbReference type="InterPro" id="IPR000648">
    <property type="entry name" value="Oxysterol-bd"/>
</dbReference>
<dbReference type="GO" id="GO:0016020">
    <property type="term" value="C:membrane"/>
    <property type="evidence" value="ECO:0007669"/>
    <property type="project" value="TreeGrafter"/>
</dbReference>
<dbReference type="GO" id="GO:0032934">
    <property type="term" value="F:sterol binding"/>
    <property type="evidence" value="ECO:0007669"/>
    <property type="project" value="TreeGrafter"/>
</dbReference>
<dbReference type="WBParaSite" id="L893_g33722.t1">
    <property type="protein sequence ID" value="L893_g33722.t1"/>
    <property type="gene ID" value="L893_g33722"/>
</dbReference>
<dbReference type="Pfam" id="PF01237">
    <property type="entry name" value="Oxysterol_BP"/>
    <property type="match status" value="1"/>
</dbReference>
<organism evidence="2 3">
    <name type="scientific">Steinernema glaseri</name>
    <dbReference type="NCBI Taxonomy" id="37863"/>
    <lineage>
        <taxon>Eukaryota</taxon>
        <taxon>Metazoa</taxon>
        <taxon>Ecdysozoa</taxon>
        <taxon>Nematoda</taxon>
        <taxon>Chromadorea</taxon>
        <taxon>Rhabditida</taxon>
        <taxon>Tylenchina</taxon>
        <taxon>Panagrolaimomorpha</taxon>
        <taxon>Strongyloidoidea</taxon>
        <taxon>Steinernematidae</taxon>
        <taxon>Steinernema</taxon>
    </lineage>
</organism>
<dbReference type="PANTHER" id="PTHR10972">
    <property type="entry name" value="OXYSTEROL-BINDING PROTEIN-RELATED"/>
    <property type="match status" value="1"/>
</dbReference>
<sequence>MSDSDSNDFSSQDNTDNPLLPEPETTACLKIPYSNDVSFAPIASLTPVEETARYRMRQAANRKTADGGKGRTVTPGVSSALAVDLEYANRNNINNDDILYAPFPIKSMAPTSFLEQLAQMTLHAHVLQRAEDTEDMLEQTAFTAAFVIALVRDLQKNATVHAFMPVLGETFELSGNKVHPWRFFAEQVEADVTAISLKSPGFHFQQNLRLQSKFEHRRKLFTVFPTGAGYIVFDKTENEVSWSFDGLKITCTKPKDSSEKRGAAVDGSFVVRNKRGDNGLLVFQESDATARTPFHAMVYNRERSRFIGLNGDFNVSINGVFQPPKLRPGPVRSPIREPFVAMLVPLKKLKPDARLKYSREEILRLPPTDSRFRADVKYLRRALEAETDDEANLLFAKAQRKHEKYLRHEYSRRVACTAQGPYQDCDNGNGNVMPSAHTTPLEDPLWFERFVEGGHIRYRYNEEEGADYWAAREDRDFSRCPDPFAAFVKKKY</sequence>
<feature type="compositionally biased region" description="Low complexity" evidence="1">
    <location>
        <begin position="1"/>
        <end position="17"/>
    </location>
</feature>
<dbReference type="GO" id="GO:0005829">
    <property type="term" value="C:cytosol"/>
    <property type="evidence" value="ECO:0007669"/>
    <property type="project" value="TreeGrafter"/>
</dbReference>
<evidence type="ECO:0000313" key="2">
    <source>
        <dbReference type="Proteomes" id="UP000095287"/>
    </source>
</evidence>
<reference evidence="3" key="1">
    <citation type="submission" date="2016-11" db="UniProtKB">
        <authorList>
            <consortium name="WormBaseParasite"/>
        </authorList>
    </citation>
    <scope>IDENTIFICATION</scope>
</reference>
<keyword evidence="2" id="KW-1185">Reference proteome</keyword>
<dbReference type="Proteomes" id="UP000095287">
    <property type="component" value="Unplaced"/>
</dbReference>
<name>A0A1I8A8S7_9BILA</name>
<dbReference type="AlphaFoldDB" id="A0A1I8A8S7"/>
<dbReference type="SUPFAM" id="SSF144000">
    <property type="entry name" value="Oxysterol-binding protein-like"/>
    <property type="match status" value="1"/>
</dbReference>
<evidence type="ECO:0000313" key="3">
    <source>
        <dbReference type="WBParaSite" id="L893_g33722.t1"/>
    </source>
</evidence>